<feature type="transmembrane region" description="Helical" evidence="7">
    <location>
        <begin position="170"/>
        <end position="190"/>
    </location>
</feature>
<evidence type="ECO:0000256" key="5">
    <source>
        <dbReference type="ARBA" id="ARBA00023136"/>
    </source>
</evidence>
<evidence type="ECO:0000313" key="8">
    <source>
        <dbReference type="EMBL" id="EFA85060.1"/>
    </source>
</evidence>
<evidence type="ECO:0000256" key="6">
    <source>
        <dbReference type="SAM" id="MobiDB-lite"/>
    </source>
</evidence>
<proteinExistence type="inferred from homology"/>
<comment type="similarity">
    <text evidence="2">Belongs to the FUN14 family.</text>
</comment>
<dbReference type="STRING" id="670386.D3B186"/>
<dbReference type="EMBL" id="ADBJ01000008">
    <property type="protein sequence ID" value="EFA85060.1"/>
    <property type="molecule type" value="Genomic_DNA"/>
</dbReference>
<organism evidence="8 9">
    <name type="scientific">Heterostelium pallidum (strain ATCC 26659 / Pp 5 / PN500)</name>
    <name type="common">Cellular slime mold</name>
    <name type="synonym">Polysphondylium pallidum</name>
    <dbReference type="NCBI Taxonomy" id="670386"/>
    <lineage>
        <taxon>Eukaryota</taxon>
        <taxon>Amoebozoa</taxon>
        <taxon>Evosea</taxon>
        <taxon>Eumycetozoa</taxon>
        <taxon>Dictyostelia</taxon>
        <taxon>Acytosteliales</taxon>
        <taxon>Acytosteliaceae</taxon>
        <taxon>Heterostelium</taxon>
    </lineage>
</organism>
<dbReference type="AlphaFoldDB" id="D3B186"/>
<keyword evidence="5 7" id="KW-0472">Membrane</keyword>
<dbReference type="InParanoid" id="D3B186"/>
<dbReference type="RefSeq" id="XP_020437170.1">
    <property type="nucleotide sequence ID" value="XM_020573053.1"/>
</dbReference>
<dbReference type="PANTHER" id="PTHR21346">
    <property type="entry name" value="FUN14 DOMAIN CONTAINING"/>
    <property type="match status" value="1"/>
</dbReference>
<gene>
    <name evidence="8" type="ORF">PPL_02056</name>
</gene>
<dbReference type="GO" id="GO:0016020">
    <property type="term" value="C:membrane"/>
    <property type="evidence" value="ECO:0007669"/>
    <property type="project" value="UniProtKB-SubCell"/>
</dbReference>
<keyword evidence="9" id="KW-1185">Reference proteome</keyword>
<dbReference type="Pfam" id="PF04930">
    <property type="entry name" value="FUN14"/>
    <property type="match status" value="1"/>
</dbReference>
<reference evidence="8 9" key="1">
    <citation type="journal article" date="2011" name="Genome Res.">
        <title>Phylogeny-wide analysis of social amoeba genomes highlights ancient origins for complex intercellular communication.</title>
        <authorList>
            <person name="Heidel A.J."/>
            <person name="Lawal H.M."/>
            <person name="Felder M."/>
            <person name="Schilde C."/>
            <person name="Helps N.R."/>
            <person name="Tunggal B."/>
            <person name="Rivero F."/>
            <person name="John U."/>
            <person name="Schleicher M."/>
            <person name="Eichinger L."/>
            <person name="Platzer M."/>
            <person name="Noegel A.A."/>
            <person name="Schaap P."/>
            <person name="Gloeckner G."/>
        </authorList>
    </citation>
    <scope>NUCLEOTIDE SEQUENCE [LARGE SCALE GENOMIC DNA]</scope>
    <source>
        <strain evidence="9">ATCC 26659 / Pp 5 / PN500</strain>
    </source>
</reference>
<evidence type="ECO:0000256" key="3">
    <source>
        <dbReference type="ARBA" id="ARBA00022692"/>
    </source>
</evidence>
<comment type="caution">
    <text evidence="8">The sequence shown here is derived from an EMBL/GenBank/DDBJ whole genome shotgun (WGS) entry which is preliminary data.</text>
</comment>
<feature type="region of interest" description="Disordered" evidence="6">
    <location>
        <begin position="465"/>
        <end position="488"/>
    </location>
</feature>
<dbReference type="GeneID" id="31357582"/>
<comment type="subcellular location">
    <subcellularLocation>
        <location evidence="1">Membrane</location>
    </subcellularLocation>
</comment>
<dbReference type="PANTHER" id="PTHR21346:SF10">
    <property type="entry name" value="TRANSMEMBRANE PROTEIN"/>
    <property type="match status" value="1"/>
</dbReference>
<dbReference type="InterPro" id="IPR007014">
    <property type="entry name" value="FUN14"/>
</dbReference>
<sequence>MIKSVGLLNNVYKHGSRNNTILSFNTRLIFRNQYSSSSQNQSFNFQIKSTDQQQQQQQQEKGYTFNDHHHNNNNKKRWQVKNISMVSIVGAAVGCSGISLCHEPTRNHSHATTAVSVEDVVRGRTVTEEEFEELQQNKRNKKIVNVAGAAALSGFMGYSAGYATKRLGRVVMYVVGILFIFSQVLSYYGYITIDWKKITLDASPKFTKEKRRDYLRRFYSLLTQNLPFKSNLEVIIFAASENWSSSKMIKYHQNIFTGFIFIRLLASEGGWLWEVPGLVVPDELHSIVGYCTSLVKEEIGRGHEFESRWSLYKITSVMHRFNFNTILDSLQLSGGQHFDWTMEDAYQLVRRKDNITTLASLVFHQIWKFYCKSYFGGTPLHDNNLLSNESIINESCYFNLVIKLLTNHPRYWKILTHLFDYLNSQFIRYKKDDTNKEKRPGQSKDKIPTWAWPRSTQVHVQNLDGRPGRVRMQAGGSPDEDNDLAPHQDANFSRSFGGVYLRVTNIGSTTLKVWTA</sequence>
<evidence type="ECO:0000256" key="7">
    <source>
        <dbReference type="SAM" id="Phobius"/>
    </source>
</evidence>
<dbReference type="Proteomes" id="UP000001396">
    <property type="component" value="Unassembled WGS sequence"/>
</dbReference>
<feature type="region of interest" description="Disordered" evidence="6">
    <location>
        <begin position="47"/>
        <end position="73"/>
    </location>
</feature>
<name>D3B186_HETP5</name>
<keyword evidence="3 7" id="KW-0812">Transmembrane</keyword>
<accession>D3B186</accession>
<evidence type="ECO:0000256" key="2">
    <source>
        <dbReference type="ARBA" id="ARBA00009160"/>
    </source>
</evidence>
<evidence type="ECO:0000313" key="9">
    <source>
        <dbReference type="Proteomes" id="UP000001396"/>
    </source>
</evidence>
<keyword evidence="4 7" id="KW-1133">Transmembrane helix</keyword>
<protein>
    <submittedName>
        <fullName evidence="8">Uncharacterized protein</fullName>
    </submittedName>
</protein>
<feature type="compositionally biased region" description="Low complexity" evidence="6">
    <location>
        <begin position="47"/>
        <end position="59"/>
    </location>
</feature>
<evidence type="ECO:0000256" key="4">
    <source>
        <dbReference type="ARBA" id="ARBA00022989"/>
    </source>
</evidence>
<feature type="transmembrane region" description="Helical" evidence="7">
    <location>
        <begin position="143"/>
        <end position="164"/>
    </location>
</feature>
<evidence type="ECO:0000256" key="1">
    <source>
        <dbReference type="ARBA" id="ARBA00004370"/>
    </source>
</evidence>